<evidence type="ECO:0000313" key="9">
    <source>
        <dbReference type="Proteomes" id="UP000235653"/>
    </source>
</evidence>
<comment type="caution">
    <text evidence="8">The sequence shown here is derived from an EMBL/GenBank/DDBJ whole genome shotgun (WGS) entry which is preliminary data.</text>
</comment>
<dbReference type="GO" id="GO:0005829">
    <property type="term" value="C:cytosol"/>
    <property type="evidence" value="ECO:0007669"/>
    <property type="project" value="TreeGrafter"/>
</dbReference>
<keyword evidence="1" id="KW-0597">Phosphoprotein</keyword>
<name>A0A2P5P5L6_9CHLR</name>
<keyword evidence="5" id="KW-0804">Transcription</keyword>
<dbReference type="InterPro" id="IPR011006">
    <property type="entry name" value="CheY-like_superfamily"/>
</dbReference>
<dbReference type="InterPro" id="IPR001867">
    <property type="entry name" value="OmpR/PhoB-type_DNA-bd"/>
</dbReference>
<evidence type="ECO:0000256" key="2">
    <source>
        <dbReference type="ARBA" id="ARBA00023012"/>
    </source>
</evidence>
<dbReference type="SUPFAM" id="SSF52172">
    <property type="entry name" value="CheY-like"/>
    <property type="match status" value="1"/>
</dbReference>
<dbReference type="GO" id="GO:0032993">
    <property type="term" value="C:protein-DNA complex"/>
    <property type="evidence" value="ECO:0007669"/>
    <property type="project" value="TreeGrafter"/>
</dbReference>
<dbReference type="Pfam" id="PF00486">
    <property type="entry name" value="Trans_reg_C"/>
    <property type="match status" value="1"/>
</dbReference>
<dbReference type="PROSITE" id="PS51755">
    <property type="entry name" value="OMPR_PHOB"/>
    <property type="match status" value="1"/>
</dbReference>
<dbReference type="CDD" id="cd00383">
    <property type="entry name" value="trans_reg_C"/>
    <property type="match status" value="1"/>
</dbReference>
<dbReference type="GO" id="GO:0000976">
    <property type="term" value="F:transcription cis-regulatory region binding"/>
    <property type="evidence" value="ECO:0007669"/>
    <property type="project" value="TreeGrafter"/>
</dbReference>
<dbReference type="Pfam" id="PF00072">
    <property type="entry name" value="Response_reg"/>
    <property type="match status" value="1"/>
</dbReference>
<keyword evidence="9" id="KW-1185">Reference proteome</keyword>
<evidence type="ECO:0000256" key="6">
    <source>
        <dbReference type="PROSITE-ProRule" id="PRU00169"/>
    </source>
</evidence>
<dbReference type="GO" id="GO:0006355">
    <property type="term" value="P:regulation of DNA-templated transcription"/>
    <property type="evidence" value="ECO:0007669"/>
    <property type="project" value="InterPro"/>
</dbReference>
<reference evidence="8 9" key="1">
    <citation type="journal article" date="2017" name="ISME J.">
        <title>Grape pomace compost harbors organohalide-respiring Dehalogenimonas species with novel reductive dehalogenase genes.</title>
        <authorList>
            <person name="Yang Y."/>
            <person name="Higgins S.A."/>
            <person name="Yan J."/>
            <person name="Simsir B."/>
            <person name="Chourey K."/>
            <person name="Iyer R."/>
            <person name="Hettich R.L."/>
            <person name="Baldwin B."/>
            <person name="Ogles D.M."/>
            <person name="Loffler F.E."/>
        </authorList>
    </citation>
    <scope>NUCLEOTIDE SEQUENCE [LARGE SCALE GENOMIC DNA]</scope>
    <source>
        <strain evidence="8 9">GP</strain>
    </source>
</reference>
<dbReference type="InterPro" id="IPR016032">
    <property type="entry name" value="Sig_transdc_resp-reg_C-effctor"/>
</dbReference>
<protein>
    <submittedName>
        <fullName evidence="8">DNA-binding response regulator</fullName>
    </submittedName>
</protein>
<dbReference type="PANTHER" id="PTHR48111">
    <property type="entry name" value="REGULATOR OF RPOS"/>
    <property type="match status" value="1"/>
</dbReference>
<evidence type="ECO:0000256" key="1">
    <source>
        <dbReference type="ARBA" id="ARBA00022553"/>
    </source>
</evidence>
<keyword evidence="2" id="KW-0902">Two-component regulatory system</keyword>
<evidence type="ECO:0000256" key="5">
    <source>
        <dbReference type="ARBA" id="ARBA00023163"/>
    </source>
</evidence>
<dbReference type="Proteomes" id="UP000235653">
    <property type="component" value="Unassembled WGS sequence"/>
</dbReference>
<keyword evidence="3" id="KW-0805">Transcription regulation</keyword>
<dbReference type="PANTHER" id="PTHR48111:SF1">
    <property type="entry name" value="TWO-COMPONENT RESPONSE REGULATOR ORR33"/>
    <property type="match status" value="1"/>
</dbReference>
<dbReference type="OrthoDB" id="9802388at2"/>
<evidence type="ECO:0000256" key="3">
    <source>
        <dbReference type="ARBA" id="ARBA00023015"/>
    </source>
</evidence>
<proteinExistence type="predicted"/>
<evidence type="ECO:0000256" key="4">
    <source>
        <dbReference type="ARBA" id="ARBA00023125"/>
    </source>
</evidence>
<keyword evidence="4 7" id="KW-0238">DNA-binding</keyword>
<dbReference type="Gene3D" id="1.10.10.10">
    <property type="entry name" value="Winged helix-like DNA-binding domain superfamily/Winged helix DNA-binding domain"/>
    <property type="match status" value="1"/>
</dbReference>
<accession>A0A2P5P5L6</accession>
<dbReference type="SMART" id="SM00862">
    <property type="entry name" value="Trans_reg_C"/>
    <property type="match status" value="1"/>
</dbReference>
<feature type="DNA-binding region" description="OmpR/PhoB-type" evidence="7">
    <location>
        <begin position="126"/>
        <end position="225"/>
    </location>
</feature>
<evidence type="ECO:0000256" key="7">
    <source>
        <dbReference type="PROSITE-ProRule" id="PRU01091"/>
    </source>
</evidence>
<dbReference type="SUPFAM" id="SSF46894">
    <property type="entry name" value="C-terminal effector domain of the bipartite response regulators"/>
    <property type="match status" value="1"/>
</dbReference>
<dbReference type="Gene3D" id="3.40.50.2300">
    <property type="match status" value="1"/>
</dbReference>
<evidence type="ECO:0000313" key="8">
    <source>
        <dbReference type="EMBL" id="PPD57577.1"/>
    </source>
</evidence>
<dbReference type="RefSeq" id="WP_102330589.1">
    <property type="nucleotide sequence ID" value="NZ_CP058566.2"/>
</dbReference>
<dbReference type="InterPro" id="IPR001789">
    <property type="entry name" value="Sig_transdc_resp-reg_receiver"/>
</dbReference>
<dbReference type="PROSITE" id="PS50110">
    <property type="entry name" value="RESPONSE_REGULATORY"/>
    <property type="match status" value="1"/>
</dbReference>
<dbReference type="GO" id="GO:0000156">
    <property type="term" value="F:phosphorelay response regulator activity"/>
    <property type="evidence" value="ECO:0007669"/>
    <property type="project" value="TreeGrafter"/>
</dbReference>
<gene>
    <name evidence="8" type="ORF">JP09_007455</name>
</gene>
<sequence length="259" mass="28982">MDVLIFNPSQKDTETITSVFDSLWPGSCTKVATTTEHALSVFEKSRFDLVIIVVNLRDICFDLVKDLRRFSDVPVVVIDGNPNEYALMKFIDLGADDYLVSPFKPLELLYHCKAIVRRAFGMDSDNEPLEVGLLRLDALLHRAEMGGQQIPLSRTESIVLSHLMKNAGRVVSHNSLARAIWGDETVEANGTIRTYIERLRKKLGDNPRNPSLILTETGYGYRLAKPFKLHLNPVLSLIVTVINMIAALPLFSVIDCDAL</sequence>
<dbReference type="EMBL" id="JQAN02000011">
    <property type="protein sequence ID" value="PPD57577.1"/>
    <property type="molecule type" value="Genomic_DNA"/>
</dbReference>
<dbReference type="AlphaFoldDB" id="A0A2P5P5L6"/>
<organism evidence="8 9">
    <name type="scientific">Dehalogenimonas etheniformans</name>
    <dbReference type="NCBI Taxonomy" id="1536648"/>
    <lineage>
        <taxon>Bacteria</taxon>
        <taxon>Bacillati</taxon>
        <taxon>Chloroflexota</taxon>
        <taxon>Dehalococcoidia</taxon>
        <taxon>Dehalococcoidales</taxon>
        <taxon>Dehalococcoidaceae</taxon>
        <taxon>Dehalogenimonas</taxon>
    </lineage>
</organism>
<dbReference type="InterPro" id="IPR036388">
    <property type="entry name" value="WH-like_DNA-bd_sf"/>
</dbReference>
<comment type="caution">
    <text evidence="6">Lacks conserved residue(s) required for the propagation of feature annotation.</text>
</comment>
<dbReference type="InterPro" id="IPR039420">
    <property type="entry name" value="WalR-like"/>
</dbReference>